<dbReference type="GO" id="GO:0005634">
    <property type="term" value="C:nucleus"/>
    <property type="evidence" value="ECO:0007669"/>
    <property type="project" value="UniProtKB-SubCell"/>
</dbReference>
<gene>
    <name evidence="12" type="ORF">Acr_19g0006610</name>
</gene>
<evidence type="ECO:0000313" key="13">
    <source>
        <dbReference type="Proteomes" id="UP000585474"/>
    </source>
</evidence>
<sequence length="575" mass="64249">MRHPRPIPTLRQSVPPTPTLQIIPLSQYTLASTTTPFAEKAGYRTDPTDLDGANPLGEGGDFWGSGELQVGFEKMDRVGILAEKDGGCGVDGGGRGCCSDAFIDRSKVRILLCDNNAKSSEEVFNLLCKCSYQVTSVRSARQVIDALNAEGPDIDIILSEVDLPMAKGLKMLKYIMRDKELQRIPVIMMSAQDEVSIVVKCLRLGAADYLVKPLRTNELLNLWTHMWRRRRMLGLAEKNILNYDFDVVASDPSDANTNSTTLFSDDTDDKSRKSANPEMCLSIHQEDEVNVVQRQNMSPPPLDSLDYRPGVPGISDHRTGQFASCPKKSELRVGESSAFFTYVKSSKPKGNTQRVPLDDENAIRDLGTEDKLNANKWAMIPNGVKTGRHRRTILKEMTFLAVAVSLILRLWRDLPLPLYQWSFHSRGTQRWKSSLRSNESSYDVIGTNVPKEPARFANPCLYSYVASVRMPTTHPWPSYGNSSAAEGKLSKVDRREAALLKFRQKRKDRCFEKKIRFSLPGGKAVDSPMTQKYSAFFYPAQHSGASVASLHACDCTWFTTCISKLSLVNSLFIEQ</sequence>
<comment type="similarity">
    <text evidence="2">Belongs to the ARR-like family.</text>
</comment>
<dbReference type="GO" id="GO:0048511">
    <property type="term" value="P:rhythmic process"/>
    <property type="evidence" value="ECO:0007669"/>
    <property type="project" value="UniProtKB-KW"/>
</dbReference>
<dbReference type="AlphaFoldDB" id="A0A7J0GA95"/>
<dbReference type="FunFam" id="3.40.50.2300:FF:000316">
    <property type="entry name" value="Two-component response regulator-like APRR1"/>
    <property type="match status" value="1"/>
</dbReference>
<feature type="domain" description="Response regulatory" evidence="11">
    <location>
        <begin position="109"/>
        <end position="227"/>
    </location>
</feature>
<evidence type="ECO:0000256" key="9">
    <source>
        <dbReference type="PROSITE-ProRule" id="PRU00169"/>
    </source>
</evidence>
<evidence type="ECO:0000256" key="8">
    <source>
        <dbReference type="ARBA" id="ARBA00081525"/>
    </source>
</evidence>
<evidence type="ECO:0000256" key="4">
    <source>
        <dbReference type="ARBA" id="ARBA00023015"/>
    </source>
</evidence>
<evidence type="ECO:0000256" key="10">
    <source>
        <dbReference type="SAM" id="MobiDB-lite"/>
    </source>
</evidence>
<dbReference type="GO" id="GO:0009736">
    <property type="term" value="P:cytokinin-activated signaling pathway"/>
    <property type="evidence" value="ECO:0007669"/>
    <property type="project" value="InterPro"/>
</dbReference>
<proteinExistence type="inferred from homology"/>
<dbReference type="PANTHER" id="PTHR43874">
    <property type="entry name" value="TWO-COMPONENT RESPONSE REGULATOR"/>
    <property type="match status" value="1"/>
</dbReference>
<dbReference type="InterPro" id="IPR045279">
    <property type="entry name" value="ARR-like"/>
</dbReference>
<keyword evidence="13" id="KW-1185">Reference proteome</keyword>
<name>A0A7J0GA95_9ERIC</name>
<comment type="caution">
    <text evidence="9">Lacks conserved residue(s) required for the propagation of feature annotation.</text>
</comment>
<comment type="caution">
    <text evidence="12">The sequence shown here is derived from an EMBL/GenBank/DDBJ whole genome shotgun (WGS) entry which is preliminary data.</text>
</comment>
<keyword evidence="5" id="KW-0090">Biological rhythms</keyword>
<dbReference type="Gene3D" id="3.40.50.2300">
    <property type="match status" value="1"/>
</dbReference>
<evidence type="ECO:0000256" key="6">
    <source>
        <dbReference type="ARBA" id="ARBA00023163"/>
    </source>
</evidence>
<protein>
    <recommendedName>
        <fullName evidence="8">Pseudo-response regulator 1</fullName>
    </recommendedName>
</protein>
<feature type="region of interest" description="Disordered" evidence="10">
    <location>
        <begin position="256"/>
        <end position="275"/>
    </location>
</feature>
<dbReference type="Pfam" id="PF00072">
    <property type="entry name" value="Response_reg"/>
    <property type="match status" value="1"/>
</dbReference>
<dbReference type="PANTHER" id="PTHR43874:SF1">
    <property type="entry name" value="TWO-COMPONENT RESPONSE REGULATOR-LIKE APRR1"/>
    <property type="match status" value="1"/>
</dbReference>
<dbReference type="OrthoDB" id="60033at2759"/>
<reference evidence="12 13" key="1">
    <citation type="submission" date="2019-07" db="EMBL/GenBank/DDBJ databases">
        <title>De Novo Assembly of kiwifruit Actinidia rufa.</title>
        <authorList>
            <person name="Sugita-Konishi S."/>
            <person name="Sato K."/>
            <person name="Mori E."/>
            <person name="Abe Y."/>
            <person name="Kisaki G."/>
            <person name="Hamano K."/>
            <person name="Suezawa K."/>
            <person name="Otani M."/>
            <person name="Fukuda T."/>
            <person name="Manabe T."/>
            <person name="Gomi K."/>
            <person name="Tabuchi M."/>
            <person name="Akimitsu K."/>
            <person name="Kataoka I."/>
        </authorList>
    </citation>
    <scope>NUCLEOTIDE SEQUENCE [LARGE SCALE GENOMIC DNA]</scope>
    <source>
        <strain evidence="13">cv. Fuchu</strain>
    </source>
</reference>
<keyword evidence="7" id="KW-0539">Nucleus</keyword>
<evidence type="ECO:0000256" key="1">
    <source>
        <dbReference type="ARBA" id="ARBA00004123"/>
    </source>
</evidence>
<accession>A0A7J0GA95</accession>
<keyword evidence="6" id="KW-0804">Transcription</keyword>
<dbReference type="InterPro" id="IPR001789">
    <property type="entry name" value="Sig_transdc_resp-reg_receiver"/>
</dbReference>
<dbReference type="SMART" id="SM00448">
    <property type="entry name" value="REC"/>
    <property type="match status" value="1"/>
</dbReference>
<dbReference type="SUPFAM" id="SSF52172">
    <property type="entry name" value="CheY-like"/>
    <property type="match status" value="1"/>
</dbReference>
<evidence type="ECO:0000313" key="12">
    <source>
        <dbReference type="EMBL" id="GFZ07724.1"/>
    </source>
</evidence>
<keyword evidence="4" id="KW-0805">Transcription regulation</keyword>
<organism evidence="12 13">
    <name type="scientific">Actinidia rufa</name>
    <dbReference type="NCBI Taxonomy" id="165716"/>
    <lineage>
        <taxon>Eukaryota</taxon>
        <taxon>Viridiplantae</taxon>
        <taxon>Streptophyta</taxon>
        <taxon>Embryophyta</taxon>
        <taxon>Tracheophyta</taxon>
        <taxon>Spermatophyta</taxon>
        <taxon>Magnoliopsida</taxon>
        <taxon>eudicotyledons</taxon>
        <taxon>Gunneridae</taxon>
        <taxon>Pentapetalae</taxon>
        <taxon>asterids</taxon>
        <taxon>Ericales</taxon>
        <taxon>Actinidiaceae</taxon>
        <taxon>Actinidia</taxon>
    </lineage>
</organism>
<dbReference type="GO" id="GO:0000160">
    <property type="term" value="P:phosphorelay signal transduction system"/>
    <property type="evidence" value="ECO:0007669"/>
    <property type="project" value="UniProtKB-KW"/>
</dbReference>
<evidence type="ECO:0000256" key="7">
    <source>
        <dbReference type="ARBA" id="ARBA00023242"/>
    </source>
</evidence>
<evidence type="ECO:0000259" key="11">
    <source>
        <dbReference type="PROSITE" id="PS50110"/>
    </source>
</evidence>
<comment type="subcellular location">
    <subcellularLocation>
        <location evidence="1">Nucleus</location>
    </subcellularLocation>
</comment>
<evidence type="ECO:0000256" key="2">
    <source>
        <dbReference type="ARBA" id="ARBA00010330"/>
    </source>
</evidence>
<evidence type="ECO:0000256" key="3">
    <source>
        <dbReference type="ARBA" id="ARBA00023012"/>
    </source>
</evidence>
<dbReference type="PROSITE" id="PS50110">
    <property type="entry name" value="RESPONSE_REGULATORY"/>
    <property type="match status" value="1"/>
</dbReference>
<dbReference type="Proteomes" id="UP000585474">
    <property type="component" value="Unassembled WGS sequence"/>
</dbReference>
<evidence type="ECO:0000256" key="5">
    <source>
        <dbReference type="ARBA" id="ARBA00023108"/>
    </source>
</evidence>
<dbReference type="InterPro" id="IPR011006">
    <property type="entry name" value="CheY-like_superfamily"/>
</dbReference>
<keyword evidence="3" id="KW-0902">Two-component regulatory system</keyword>
<dbReference type="EMBL" id="BJWL01000019">
    <property type="protein sequence ID" value="GFZ07724.1"/>
    <property type="molecule type" value="Genomic_DNA"/>
</dbReference>